<protein>
    <submittedName>
        <fullName evidence="1">(African queen) hypothetical protein</fullName>
    </submittedName>
</protein>
<proteinExistence type="predicted"/>
<dbReference type="Proteomes" id="UP000789524">
    <property type="component" value="Unassembled WGS sequence"/>
</dbReference>
<gene>
    <name evidence="1" type="ORF">DCHRY22_LOCUS9368</name>
</gene>
<organism evidence="1 2">
    <name type="scientific">Danaus chrysippus</name>
    <name type="common">African queen</name>
    <dbReference type="NCBI Taxonomy" id="151541"/>
    <lineage>
        <taxon>Eukaryota</taxon>
        <taxon>Metazoa</taxon>
        <taxon>Ecdysozoa</taxon>
        <taxon>Arthropoda</taxon>
        <taxon>Hexapoda</taxon>
        <taxon>Insecta</taxon>
        <taxon>Pterygota</taxon>
        <taxon>Neoptera</taxon>
        <taxon>Endopterygota</taxon>
        <taxon>Lepidoptera</taxon>
        <taxon>Glossata</taxon>
        <taxon>Ditrysia</taxon>
        <taxon>Papilionoidea</taxon>
        <taxon>Nymphalidae</taxon>
        <taxon>Danainae</taxon>
        <taxon>Danaini</taxon>
        <taxon>Danaina</taxon>
        <taxon>Danaus</taxon>
        <taxon>Anosia</taxon>
    </lineage>
</organism>
<dbReference type="AlphaFoldDB" id="A0A8J2QWX0"/>
<dbReference type="EMBL" id="CAKASE010000066">
    <property type="protein sequence ID" value="CAG9570678.1"/>
    <property type="molecule type" value="Genomic_DNA"/>
</dbReference>
<comment type="caution">
    <text evidence="1">The sequence shown here is derived from an EMBL/GenBank/DDBJ whole genome shotgun (WGS) entry which is preliminary data.</text>
</comment>
<evidence type="ECO:0000313" key="1">
    <source>
        <dbReference type="EMBL" id="CAG9570678.1"/>
    </source>
</evidence>
<sequence>MCVFGVSLMHFGMGPGGWRQAGRTSITERTNRQISRQCAFGSPTVRVYVALLQLTRETRYLKLKIVLFVVNLRFVVVLRLLTLDE</sequence>
<name>A0A8J2QWX0_9NEOP</name>
<accession>A0A8J2QWX0</accession>
<keyword evidence="2" id="KW-1185">Reference proteome</keyword>
<reference evidence="1" key="1">
    <citation type="submission" date="2021-09" db="EMBL/GenBank/DDBJ databases">
        <authorList>
            <person name="Martin H S."/>
        </authorList>
    </citation>
    <scope>NUCLEOTIDE SEQUENCE</scope>
</reference>
<evidence type="ECO:0000313" key="2">
    <source>
        <dbReference type="Proteomes" id="UP000789524"/>
    </source>
</evidence>